<keyword evidence="2" id="KW-1185">Reference proteome</keyword>
<proteinExistence type="predicted"/>
<protein>
    <submittedName>
        <fullName evidence="1">Uncharacterized protein</fullName>
    </submittedName>
</protein>
<comment type="caution">
    <text evidence="1">The sequence shown here is derived from an EMBL/GenBank/DDBJ whole genome shotgun (WGS) entry which is preliminary data.</text>
</comment>
<gene>
    <name evidence="1" type="ORF">P3T76_014211</name>
</gene>
<dbReference type="EMBL" id="JASMQC010000040">
    <property type="protein sequence ID" value="KAK1930251.1"/>
    <property type="molecule type" value="Genomic_DNA"/>
</dbReference>
<evidence type="ECO:0000313" key="1">
    <source>
        <dbReference type="EMBL" id="KAK1930251.1"/>
    </source>
</evidence>
<evidence type="ECO:0000313" key="2">
    <source>
        <dbReference type="Proteomes" id="UP001259832"/>
    </source>
</evidence>
<name>A0AAD9G1W1_9STRA</name>
<dbReference type="AlphaFoldDB" id="A0AAD9G1W1"/>
<accession>A0AAD9G1W1</accession>
<sequence length="65" mass="6971">MRSSSLRPPYTRAIAGSSAAALATAALVRKPRDSVFWATRETLFIALLLAAHDVKSAFLPKCPSI</sequence>
<dbReference type="Proteomes" id="UP001259832">
    <property type="component" value="Unassembled WGS sequence"/>
</dbReference>
<reference evidence="1" key="1">
    <citation type="submission" date="2023-08" db="EMBL/GenBank/DDBJ databases">
        <title>Reference Genome Resource for the Citrus Pathogen Phytophthora citrophthora.</title>
        <authorList>
            <person name="Moller H."/>
            <person name="Coetzee B."/>
            <person name="Rose L.J."/>
            <person name="Van Niekerk J.M."/>
        </authorList>
    </citation>
    <scope>NUCLEOTIDE SEQUENCE</scope>
    <source>
        <strain evidence="1">STE-U-9442</strain>
    </source>
</reference>
<organism evidence="1 2">
    <name type="scientific">Phytophthora citrophthora</name>
    <dbReference type="NCBI Taxonomy" id="4793"/>
    <lineage>
        <taxon>Eukaryota</taxon>
        <taxon>Sar</taxon>
        <taxon>Stramenopiles</taxon>
        <taxon>Oomycota</taxon>
        <taxon>Peronosporomycetes</taxon>
        <taxon>Peronosporales</taxon>
        <taxon>Peronosporaceae</taxon>
        <taxon>Phytophthora</taxon>
    </lineage>
</organism>